<organism evidence="5 6">
    <name type="scientific">Elysia chlorotica</name>
    <name type="common">Eastern emerald elysia</name>
    <name type="synonym">Sea slug</name>
    <dbReference type="NCBI Taxonomy" id="188477"/>
    <lineage>
        <taxon>Eukaryota</taxon>
        <taxon>Metazoa</taxon>
        <taxon>Spiralia</taxon>
        <taxon>Lophotrochozoa</taxon>
        <taxon>Mollusca</taxon>
        <taxon>Gastropoda</taxon>
        <taxon>Heterobranchia</taxon>
        <taxon>Euthyneura</taxon>
        <taxon>Panpulmonata</taxon>
        <taxon>Sacoglossa</taxon>
        <taxon>Placobranchoidea</taxon>
        <taxon>Plakobranchidae</taxon>
        <taxon>Elysia</taxon>
    </lineage>
</organism>
<dbReference type="PROSITE" id="PS01180">
    <property type="entry name" value="CUB"/>
    <property type="match status" value="2"/>
</dbReference>
<keyword evidence="2" id="KW-1015">Disulfide bond</keyword>
<accession>A0A3S1AQ83</accession>
<dbReference type="OrthoDB" id="6055967at2759"/>
<dbReference type="SUPFAM" id="SSF49854">
    <property type="entry name" value="Spermadhesin, CUB domain"/>
    <property type="match status" value="2"/>
</dbReference>
<proteinExistence type="predicted"/>
<dbReference type="Gene3D" id="2.60.120.290">
    <property type="entry name" value="Spermadhesin, CUB domain"/>
    <property type="match status" value="2"/>
</dbReference>
<evidence type="ECO:0000313" key="5">
    <source>
        <dbReference type="EMBL" id="RUS68895.1"/>
    </source>
</evidence>
<reference evidence="5 6" key="1">
    <citation type="submission" date="2019-01" db="EMBL/GenBank/DDBJ databases">
        <title>A draft genome assembly of the solar-powered sea slug Elysia chlorotica.</title>
        <authorList>
            <person name="Cai H."/>
            <person name="Li Q."/>
            <person name="Fang X."/>
            <person name="Li J."/>
            <person name="Curtis N.E."/>
            <person name="Altenburger A."/>
            <person name="Shibata T."/>
            <person name="Feng M."/>
            <person name="Maeda T."/>
            <person name="Schwartz J.A."/>
            <person name="Shigenobu S."/>
            <person name="Lundholm N."/>
            <person name="Nishiyama T."/>
            <person name="Yang H."/>
            <person name="Hasebe M."/>
            <person name="Li S."/>
            <person name="Pierce S.K."/>
            <person name="Wang J."/>
        </authorList>
    </citation>
    <scope>NUCLEOTIDE SEQUENCE [LARGE SCALE GENOMIC DNA]</scope>
    <source>
        <strain evidence="5">EC2010</strain>
        <tissue evidence="5">Whole organism of an adult</tissue>
    </source>
</reference>
<keyword evidence="1" id="KW-0677">Repeat</keyword>
<dbReference type="AlphaFoldDB" id="A0A3S1AQ83"/>
<dbReference type="CDD" id="cd00041">
    <property type="entry name" value="CUB"/>
    <property type="match status" value="2"/>
</dbReference>
<evidence type="ECO:0000256" key="3">
    <source>
        <dbReference type="PROSITE-ProRule" id="PRU00059"/>
    </source>
</evidence>
<keyword evidence="6" id="KW-1185">Reference proteome</keyword>
<dbReference type="PANTHER" id="PTHR24251">
    <property type="entry name" value="OVOCHYMASE-RELATED"/>
    <property type="match status" value="1"/>
</dbReference>
<dbReference type="SMART" id="SM00042">
    <property type="entry name" value="CUB"/>
    <property type="match status" value="2"/>
</dbReference>
<dbReference type="PANTHER" id="PTHR24251:SF37">
    <property type="entry name" value="CUB DOMAIN-CONTAINING PROTEIN"/>
    <property type="match status" value="1"/>
</dbReference>
<evidence type="ECO:0000256" key="2">
    <source>
        <dbReference type="ARBA" id="ARBA00023157"/>
    </source>
</evidence>
<comment type="caution">
    <text evidence="5">The sequence shown here is derived from an EMBL/GenBank/DDBJ whole genome shotgun (WGS) entry which is preliminary data.</text>
</comment>
<dbReference type="InterPro" id="IPR035914">
    <property type="entry name" value="Sperma_CUB_dom_sf"/>
</dbReference>
<feature type="domain" description="CUB" evidence="4">
    <location>
        <begin position="1"/>
        <end position="113"/>
    </location>
</feature>
<name>A0A3S1AQ83_ELYCH</name>
<sequence length="220" mass="25150">CGGNLYGDNGTINSPEYPHNYRNGAKCVWSISVERGKEIRLTFHQFALEWHRNCVNDWLLIYDNFTSRANPLAKKCGFSIPEPIWSIGNQIFVEFHSDLGITKTGFRASWAAEYTAPNSDDECGGNLYGDNGTINSPDYPHNYRNGAKCVWSISVERGKEIRLTFHEFALEWHLNCLKDWLVIYDNFNLRANPLAKKCGFSIPEPIWSIGNQIFVEFNSD</sequence>
<gene>
    <name evidence="5" type="ORF">EGW08_023344</name>
</gene>
<comment type="caution">
    <text evidence="3">Lacks conserved residue(s) required for the propagation of feature annotation.</text>
</comment>
<dbReference type="FunFam" id="2.60.120.290:FF:000013">
    <property type="entry name" value="Membrane frizzled-related protein"/>
    <property type="match status" value="2"/>
</dbReference>
<dbReference type="STRING" id="188477.A0A3S1AQ83"/>
<dbReference type="InterPro" id="IPR000859">
    <property type="entry name" value="CUB_dom"/>
</dbReference>
<evidence type="ECO:0000313" key="6">
    <source>
        <dbReference type="Proteomes" id="UP000271974"/>
    </source>
</evidence>
<dbReference type="EMBL" id="RQTK01001941">
    <property type="protein sequence ID" value="RUS68895.1"/>
    <property type="molecule type" value="Genomic_DNA"/>
</dbReference>
<dbReference type="Proteomes" id="UP000271974">
    <property type="component" value="Unassembled WGS sequence"/>
</dbReference>
<protein>
    <recommendedName>
        <fullName evidence="4">CUB domain-containing protein</fullName>
    </recommendedName>
</protein>
<feature type="non-terminal residue" evidence="5">
    <location>
        <position position="1"/>
    </location>
</feature>
<dbReference type="Pfam" id="PF00431">
    <property type="entry name" value="CUB"/>
    <property type="match status" value="2"/>
</dbReference>
<evidence type="ECO:0000259" key="4">
    <source>
        <dbReference type="PROSITE" id="PS01180"/>
    </source>
</evidence>
<feature type="domain" description="CUB" evidence="4">
    <location>
        <begin position="123"/>
        <end position="220"/>
    </location>
</feature>
<evidence type="ECO:0000256" key="1">
    <source>
        <dbReference type="ARBA" id="ARBA00022737"/>
    </source>
</evidence>